<dbReference type="Gene3D" id="3.40.47.10">
    <property type="match status" value="2"/>
</dbReference>
<keyword evidence="3 8" id="KW-0808">Transferase</keyword>
<evidence type="ECO:0000313" key="12">
    <source>
        <dbReference type="Proteomes" id="UP000675781"/>
    </source>
</evidence>
<dbReference type="InterPro" id="IPR002155">
    <property type="entry name" value="Thiolase"/>
</dbReference>
<dbReference type="InterPro" id="IPR016039">
    <property type="entry name" value="Thiolase-like"/>
</dbReference>
<evidence type="ECO:0000256" key="7">
    <source>
        <dbReference type="PIRSR" id="PIRSR000429-1"/>
    </source>
</evidence>
<evidence type="ECO:0000313" key="11">
    <source>
        <dbReference type="EMBL" id="MBR7836185.1"/>
    </source>
</evidence>
<dbReference type="InterPro" id="IPR020617">
    <property type="entry name" value="Thiolase_C"/>
</dbReference>
<name>A0A941ERL0_9ACTN</name>
<feature type="domain" description="Thiolase N-terminal" evidence="9">
    <location>
        <begin position="5"/>
        <end position="262"/>
    </location>
</feature>
<evidence type="ECO:0000259" key="9">
    <source>
        <dbReference type="Pfam" id="PF00108"/>
    </source>
</evidence>
<dbReference type="RefSeq" id="WP_212530668.1">
    <property type="nucleotide sequence ID" value="NZ_JAGSOG010000129.1"/>
</dbReference>
<feature type="active site" description="Proton acceptor" evidence="7">
    <location>
        <position position="379"/>
    </location>
</feature>
<dbReference type="CDD" id="cd00751">
    <property type="entry name" value="thiolase"/>
    <property type="match status" value="1"/>
</dbReference>
<dbReference type="PANTHER" id="PTHR18919:SF107">
    <property type="entry name" value="ACETYL-COA ACETYLTRANSFERASE, CYTOSOLIC"/>
    <property type="match status" value="1"/>
</dbReference>
<keyword evidence="12" id="KW-1185">Reference proteome</keyword>
<dbReference type="InterPro" id="IPR020615">
    <property type="entry name" value="Thiolase_acyl_enz_int_AS"/>
</dbReference>
<dbReference type="FunFam" id="3.40.47.10:FF:000010">
    <property type="entry name" value="Acetyl-CoA acetyltransferase (Thiolase)"/>
    <property type="match status" value="1"/>
</dbReference>
<feature type="active site" description="Proton acceptor" evidence="7">
    <location>
        <position position="349"/>
    </location>
</feature>
<evidence type="ECO:0000259" key="10">
    <source>
        <dbReference type="Pfam" id="PF02803"/>
    </source>
</evidence>
<protein>
    <recommendedName>
        <fullName evidence="6">Probable acetyl-CoA acetyltransferase</fullName>
        <ecNumber evidence="2">2.3.1.9</ecNumber>
    </recommendedName>
    <alternativeName>
        <fullName evidence="5">Acetoacetyl-CoA thiolase</fullName>
    </alternativeName>
</protein>
<proteinExistence type="inferred from homology"/>
<dbReference type="Pfam" id="PF00108">
    <property type="entry name" value="Thiolase_N"/>
    <property type="match status" value="1"/>
</dbReference>
<feature type="domain" description="Thiolase C-terminal" evidence="10">
    <location>
        <begin position="271"/>
        <end position="391"/>
    </location>
</feature>
<gene>
    <name evidence="11" type="ORF">KDL01_23105</name>
</gene>
<evidence type="ECO:0000256" key="4">
    <source>
        <dbReference type="ARBA" id="ARBA00023315"/>
    </source>
</evidence>
<evidence type="ECO:0000256" key="5">
    <source>
        <dbReference type="ARBA" id="ARBA00030755"/>
    </source>
</evidence>
<dbReference type="PROSITE" id="PS00098">
    <property type="entry name" value="THIOLASE_1"/>
    <property type="match status" value="1"/>
</dbReference>
<sequence>MTTSVIVAGARTPMGRLLGSLTPFSGADLGAFAIKAALERAGVAGDQVQYVIMGQVLQAGTGQLPARQAAVKAGIPMSVPALTLNKVCLSGLDAIALADQLIRAGEFEIVVAGGQESMTNAPHVLPKSREGHKYGAIEMLDTMAHDGLTDAFEHIAMGESTEHHNARLGLTREEQDRISAASHQRAAAAQKNGLFEAEIVPVEIPQRKGEPVVFREDEGIRADTTVESLAKLRPAFTKDGTITAGSASQISDGAAAVVVMSKAKAEELGLSWIAEIGAHGNVAGPDNSLHSQPSNAIKHALAKEGLDVADLDLIEINEAFAAVAAQSAKDLGVDFDKVNVNGGAIALGHPIGMSGARLVLHLVLELGRRGGGVGAAALCGGGGQGDALIVRVPSAS</sequence>
<dbReference type="AlphaFoldDB" id="A0A941ERL0"/>
<keyword evidence="4 8" id="KW-0012">Acyltransferase</keyword>
<reference evidence="11" key="1">
    <citation type="submission" date="2021-04" db="EMBL/GenBank/DDBJ databases">
        <title>Genome based classification of Actinospica acidithermotolerans sp. nov., an actinobacterium isolated from an Indonesian hot spring.</title>
        <authorList>
            <person name="Kusuma A.B."/>
            <person name="Putra K.E."/>
            <person name="Nafisah S."/>
            <person name="Loh J."/>
            <person name="Nouioui I."/>
            <person name="Goodfellow M."/>
        </authorList>
    </citation>
    <scope>NUCLEOTIDE SEQUENCE</scope>
    <source>
        <strain evidence="11">CSCA 57</strain>
    </source>
</reference>
<dbReference type="EC" id="2.3.1.9" evidence="2"/>
<dbReference type="InterPro" id="IPR020613">
    <property type="entry name" value="Thiolase_CS"/>
</dbReference>
<evidence type="ECO:0000256" key="2">
    <source>
        <dbReference type="ARBA" id="ARBA00012705"/>
    </source>
</evidence>
<dbReference type="InterPro" id="IPR020616">
    <property type="entry name" value="Thiolase_N"/>
</dbReference>
<comment type="similarity">
    <text evidence="1 8">Belongs to the thiolase-like superfamily. Thiolase family.</text>
</comment>
<evidence type="ECO:0000256" key="8">
    <source>
        <dbReference type="RuleBase" id="RU003557"/>
    </source>
</evidence>
<evidence type="ECO:0000256" key="6">
    <source>
        <dbReference type="ARBA" id="ARBA00040529"/>
    </source>
</evidence>
<evidence type="ECO:0000256" key="1">
    <source>
        <dbReference type="ARBA" id="ARBA00010982"/>
    </source>
</evidence>
<dbReference type="PANTHER" id="PTHR18919">
    <property type="entry name" value="ACETYL-COA C-ACYLTRANSFERASE"/>
    <property type="match status" value="1"/>
</dbReference>
<accession>A0A941ERL0</accession>
<dbReference type="GO" id="GO:0003985">
    <property type="term" value="F:acetyl-CoA C-acetyltransferase activity"/>
    <property type="evidence" value="ECO:0007669"/>
    <property type="project" value="UniProtKB-EC"/>
</dbReference>
<dbReference type="Proteomes" id="UP000675781">
    <property type="component" value="Unassembled WGS sequence"/>
</dbReference>
<comment type="caution">
    <text evidence="11">The sequence shown here is derived from an EMBL/GenBank/DDBJ whole genome shotgun (WGS) entry which is preliminary data.</text>
</comment>
<dbReference type="PIRSF" id="PIRSF000429">
    <property type="entry name" value="Ac-CoA_Ac_transf"/>
    <property type="match status" value="1"/>
</dbReference>
<dbReference type="PROSITE" id="PS00099">
    <property type="entry name" value="THIOLASE_3"/>
    <property type="match status" value="1"/>
</dbReference>
<dbReference type="EMBL" id="JAGSOG010000129">
    <property type="protein sequence ID" value="MBR7836185.1"/>
    <property type="molecule type" value="Genomic_DNA"/>
</dbReference>
<dbReference type="PROSITE" id="PS00737">
    <property type="entry name" value="THIOLASE_2"/>
    <property type="match status" value="1"/>
</dbReference>
<dbReference type="SUPFAM" id="SSF53901">
    <property type="entry name" value="Thiolase-like"/>
    <property type="match status" value="2"/>
</dbReference>
<dbReference type="NCBIfam" id="TIGR01930">
    <property type="entry name" value="AcCoA-C-Actrans"/>
    <property type="match status" value="1"/>
</dbReference>
<dbReference type="InterPro" id="IPR020610">
    <property type="entry name" value="Thiolase_AS"/>
</dbReference>
<organism evidence="11 12">
    <name type="scientific">Actinospica durhamensis</name>
    <dbReference type="NCBI Taxonomy" id="1508375"/>
    <lineage>
        <taxon>Bacteria</taxon>
        <taxon>Bacillati</taxon>
        <taxon>Actinomycetota</taxon>
        <taxon>Actinomycetes</taxon>
        <taxon>Catenulisporales</taxon>
        <taxon>Actinospicaceae</taxon>
        <taxon>Actinospica</taxon>
    </lineage>
</organism>
<feature type="active site" description="Acyl-thioester intermediate" evidence="7">
    <location>
        <position position="88"/>
    </location>
</feature>
<evidence type="ECO:0000256" key="3">
    <source>
        <dbReference type="ARBA" id="ARBA00022679"/>
    </source>
</evidence>
<dbReference type="Pfam" id="PF02803">
    <property type="entry name" value="Thiolase_C"/>
    <property type="match status" value="1"/>
</dbReference>